<dbReference type="GO" id="GO:0046872">
    <property type="term" value="F:metal ion binding"/>
    <property type="evidence" value="ECO:0007669"/>
    <property type="project" value="UniProtKB-KW"/>
</dbReference>
<keyword evidence="5" id="KW-1015">Disulfide bond</keyword>
<dbReference type="GO" id="GO:0005829">
    <property type="term" value="C:cytosol"/>
    <property type="evidence" value="ECO:0007669"/>
    <property type="project" value="TreeGrafter"/>
</dbReference>
<keyword evidence="6" id="KW-0676">Redox-active center</keyword>
<dbReference type="InterPro" id="IPR036249">
    <property type="entry name" value="Thioredoxin-like_sf"/>
</dbReference>
<sequence>MDADNNLVLTCAHCGAPNRAPESRLAENPVCGRCHQTVLTPTPLTLTDENIQAVLGRNDLPVLVDCWAAWCAPCRAFAPTFERASQNFMTQIRFAKLDTENNRQSAGMLRIQSIPTIILFAKGREIARQSGALSYQQLTQWLAHAFGLDREV</sequence>
<dbReference type="InterPro" id="IPR017937">
    <property type="entry name" value="Thioredoxin_CS"/>
</dbReference>
<evidence type="ECO:0000256" key="5">
    <source>
        <dbReference type="ARBA" id="ARBA00023157"/>
    </source>
</evidence>
<evidence type="ECO:0000256" key="2">
    <source>
        <dbReference type="ARBA" id="ARBA00022448"/>
    </source>
</evidence>
<evidence type="ECO:0000256" key="3">
    <source>
        <dbReference type="ARBA" id="ARBA00022723"/>
    </source>
</evidence>
<dbReference type="InterPro" id="IPR013766">
    <property type="entry name" value="Thioredoxin_domain"/>
</dbReference>
<dbReference type="SUPFAM" id="SSF52833">
    <property type="entry name" value="Thioredoxin-like"/>
    <property type="match status" value="1"/>
</dbReference>
<dbReference type="Gene3D" id="2.30.30.380">
    <property type="entry name" value="Zn-finger domain of Sec23/24"/>
    <property type="match status" value="1"/>
</dbReference>
<dbReference type="InterPro" id="IPR005746">
    <property type="entry name" value="Thioredoxin"/>
</dbReference>
<dbReference type="CDD" id="cd02947">
    <property type="entry name" value="TRX_family"/>
    <property type="match status" value="1"/>
</dbReference>
<evidence type="ECO:0000256" key="1">
    <source>
        <dbReference type="ARBA" id="ARBA00008987"/>
    </source>
</evidence>
<evidence type="ECO:0000256" key="6">
    <source>
        <dbReference type="ARBA" id="ARBA00023284"/>
    </source>
</evidence>
<name>A0A2P1PLX3_9GAMM</name>
<dbReference type="PRINTS" id="PR00421">
    <property type="entry name" value="THIOREDOXIN"/>
</dbReference>
<reference evidence="9 10" key="2">
    <citation type="submission" date="2018-03" db="EMBL/GenBank/DDBJ databases">
        <authorList>
            <person name="Keele B.F."/>
        </authorList>
    </citation>
    <scope>NUCLEOTIDE SEQUENCE [LARGE SCALE GENOMIC DNA]</scope>
    <source>
        <strain evidence="9 10">D13</strain>
    </source>
</reference>
<feature type="domain" description="Thioredoxin" evidence="8">
    <location>
        <begin position="14"/>
        <end position="147"/>
    </location>
</feature>
<evidence type="ECO:0000313" key="9">
    <source>
        <dbReference type="EMBL" id="AVP95840.1"/>
    </source>
</evidence>
<dbReference type="NCBIfam" id="NF008229">
    <property type="entry name" value="PRK10996.1"/>
    <property type="match status" value="1"/>
</dbReference>
<dbReference type="EMBL" id="CP027860">
    <property type="protein sequence ID" value="AVP95840.1"/>
    <property type="molecule type" value="Genomic_DNA"/>
</dbReference>
<dbReference type="Proteomes" id="UP000241074">
    <property type="component" value="Chromosome"/>
</dbReference>
<keyword evidence="10" id="KW-1185">Reference proteome</keyword>
<dbReference type="PANTHER" id="PTHR45663">
    <property type="entry name" value="GEO12009P1"/>
    <property type="match status" value="1"/>
</dbReference>
<dbReference type="Pfam" id="PF00085">
    <property type="entry name" value="Thioredoxin"/>
    <property type="match status" value="1"/>
</dbReference>
<comment type="similarity">
    <text evidence="1">Belongs to the thioredoxin family.</text>
</comment>
<dbReference type="PANTHER" id="PTHR45663:SF40">
    <property type="entry name" value="THIOREDOXIN 2"/>
    <property type="match status" value="1"/>
</dbReference>
<dbReference type="RefSeq" id="WP_106889769.1">
    <property type="nucleotide sequence ID" value="NZ_CP027860.1"/>
</dbReference>
<dbReference type="InterPro" id="IPR049299">
    <property type="entry name" value="Thio2_N"/>
</dbReference>
<dbReference type="Pfam" id="PF21352">
    <property type="entry name" value="Zn_ribbon_Thio2"/>
    <property type="match status" value="1"/>
</dbReference>
<proteinExistence type="inferred from homology"/>
<keyword evidence="2" id="KW-0813">Transport</keyword>
<keyword evidence="3" id="KW-0479">Metal-binding</keyword>
<evidence type="ECO:0000259" key="8">
    <source>
        <dbReference type="PROSITE" id="PS51352"/>
    </source>
</evidence>
<dbReference type="AlphaFoldDB" id="A0A2P1PLX3"/>
<dbReference type="OrthoDB" id="9790390at2"/>
<dbReference type="GO" id="GO:0015035">
    <property type="term" value="F:protein-disulfide reductase activity"/>
    <property type="evidence" value="ECO:0007669"/>
    <property type="project" value="UniProtKB-UniRule"/>
</dbReference>
<organism evidence="9 10">
    <name type="scientific">Ahniella affigens</name>
    <dbReference type="NCBI Taxonomy" id="2021234"/>
    <lineage>
        <taxon>Bacteria</taxon>
        <taxon>Pseudomonadati</taxon>
        <taxon>Pseudomonadota</taxon>
        <taxon>Gammaproteobacteria</taxon>
        <taxon>Lysobacterales</taxon>
        <taxon>Rhodanobacteraceae</taxon>
        <taxon>Ahniella</taxon>
    </lineage>
</organism>
<reference evidence="9 10" key="1">
    <citation type="submission" date="2018-03" db="EMBL/GenBank/DDBJ databases">
        <title>Ahniella affigens gen. nov., sp. nov., a gammaproteobacterium isolated from sandy soil near a stream.</title>
        <authorList>
            <person name="Ko Y."/>
            <person name="Kim J.-H."/>
        </authorList>
    </citation>
    <scope>NUCLEOTIDE SEQUENCE [LARGE SCALE GENOMIC DNA]</scope>
    <source>
        <strain evidence="9 10">D13</strain>
    </source>
</reference>
<dbReference type="KEGG" id="xba:C7S18_00885"/>
<dbReference type="Gene3D" id="3.40.30.10">
    <property type="entry name" value="Glutaredoxin"/>
    <property type="match status" value="1"/>
</dbReference>
<gene>
    <name evidence="9" type="ORF">C7S18_00885</name>
</gene>
<evidence type="ECO:0000256" key="4">
    <source>
        <dbReference type="ARBA" id="ARBA00022982"/>
    </source>
</evidence>
<dbReference type="PROSITE" id="PS00194">
    <property type="entry name" value="THIOREDOXIN_1"/>
    <property type="match status" value="1"/>
</dbReference>
<protein>
    <recommendedName>
        <fullName evidence="7">Thioredoxin</fullName>
    </recommendedName>
</protein>
<evidence type="ECO:0000256" key="7">
    <source>
        <dbReference type="NCBIfam" id="TIGR01068"/>
    </source>
</evidence>
<evidence type="ECO:0000313" key="10">
    <source>
        <dbReference type="Proteomes" id="UP000241074"/>
    </source>
</evidence>
<keyword evidence="4" id="KW-0249">Electron transport</keyword>
<dbReference type="NCBIfam" id="TIGR01068">
    <property type="entry name" value="thioredoxin"/>
    <property type="match status" value="1"/>
</dbReference>
<dbReference type="PROSITE" id="PS51352">
    <property type="entry name" value="THIOREDOXIN_2"/>
    <property type="match status" value="1"/>
</dbReference>
<accession>A0A2P1PLX3</accession>